<keyword evidence="10" id="KW-0934">Plastid</keyword>
<evidence type="ECO:0000256" key="8">
    <source>
        <dbReference type="ARBA" id="ARBA00023136"/>
    </source>
</evidence>
<gene>
    <name evidence="10" type="primary">ycf4</name>
</gene>
<organism evidence="10">
    <name type="scientific">Passiflora pittieri</name>
    <name type="common">Passion flower</name>
    <dbReference type="NCBI Taxonomy" id="196689"/>
    <lineage>
        <taxon>Eukaryota</taxon>
        <taxon>Viridiplantae</taxon>
        <taxon>Streptophyta</taxon>
        <taxon>Embryophyta</taxon>
        <taxon>Tracheophyta</taxon>
        <taxon>Spermatophyta</taxon>
        <taxon>Magnoliopsida</taxon>
        <taxon>eudicotyledons</taxon>
        <taxon>Gunneridae</taxon>
        <taxon>Pentapetalae</taxon>
        <taxon>rosids</taxon>
        <taxon>fabids</taxon>
        <taxon>Malpighiales</taxon>
        <taxon>Passifloraceae</taxon>
        <taxon>Passiflora</taxon>
    </lineage>
</organism>
<name>A0A2Z5D695_PASPT</name>
<geneLocation type="chloroplast" evidence="10"/>
<proteinExistence type="inferred from homology"/>
<dbReference type="RefSeq" id="YP_009501422.1">
    <property type="nucleotide sequence ID" value="NC_038125.1"/>
</dbReference>
<evidence type="ECO:0000256" key="4">
    <source>
        <dbReference type="ARBA" id="ARBA00015395"/>
    </source>
</evidence>
<evidence type="ECO:0000256" key="6">
    <source>
        <dbReference type="ARBA" id="ARBA00022692"/>
    </source>
</evidence>
<reference evidence="10" key="1">
    <citation type="submission" date="2017-09" db="EMBL/GenBank/DDBJ databases">
        <title>Passiflora plastome sequencing reveals widespread homoplasy in genomic rearrangements.</title>
        <authorList>
            <person name="Rabah S.O."/>
            <person name="Shrestha B."/>
            <person name="Hajrah N.H."/>
            <person name="Sabir M.J."/>
            <person name="Alharby H.F."/>
            <person name="Alhebshi A.M."/>
            <person name="Sabir J.S.M."/>
            <person name="Gilbert L.E."/>
            <person name="Ruhlman T.A."/>
            <person name="Jansen R.K."/>
        </authorList>
    </citation>
    <scope>NUCLEOTIDE SEQUENCE</scope>
</reference>
<evidence type="ECO:0000256" key="7">
    <source>
        <dbReference type="ARBA" id="ARBA00022989"/>
    </source>
</evidence>
<comment type="subcellular location">
    <subcellularLocation>
        <location evidence="2">Membrane</location>
        <topology evidence="2">Multi-pass membrane protein</topology>
    </subcellularLocation>
</comment>
<comment type="function">
    <text evidence="1">Seems to be required for the assembly of the photosystem I complex.</text>
</comment>
<dbReference type="Pfam" id="PF02392">
    <property type="entry name" value="Ycf4"/>
    <property type="match status" value="1"/>
</dbReference>
<evidence type="ECO:0000256" key="2">
    <source>
        <dbReference type="ARBA" id="ARBA00004141"/>
    </source>
</evidence>
<evidence type="ECO:0000256" key="1">
    <source>
        <dbReference type="ARBA" id="ARBA00002862"/>
    </source>
</evidence>
<dbReference type="GO" id="GO:0015979">
    <property type="term" value="P:photosynthesis"/>
    <property type="evidence" value="ECO:0007669"/>
    <property type="project" value="UniProtKB-KW"/>
</dbReference>
<dbReference type="GO" id="GO:0009522">
    <property type="term" value="C:photosystem I"/>
    <property type="evidence" value="ECO:0007669"/>
    <property type="project" value="InterPro"/>
</dbReference>
<keyword evidence="5" id="KW-0602">Photosynthesis</keyword>
<evidence type="ECO:0000256" key="9">
    <source>
        <dbReference type="SAM" id="Phobius"/>
    </source>
</evidence>
<keyword evidence="10" id="KW-0150">Chloroplast</keyword>
<dbReference type="EMBL" id="MF807943">
    <property type="protein sequence ID" value="AXB37989.1"/>
    <property type="molecule type" value="Genomic_DNA"/>
</dbReference>
<keyword evidence="8 9" id="KW-0472">Membrane</keyword>
<dbReference type="AlphaFoldDB" id="A0A2Z5D695"/>
<dbReference type="GeneID" id="37506327"/>
<protein>
    <recommendedName>
        <fullName evidence="4">Photosystem I assembly protein Ycf4</fullName>
    </recommendedName>
</protein>
<evidence type="ECO:0000313" key="10">
    <source>
        <dbReference type="EMBL" id="AXB37989.1"/>
    </source>
</evidence>
<comment type="similarity">
    <text evidence="3">Belongs to the Ycf4 family.</text>
</comment>
<keyword evidence="7 9" id="KW-1133">Transmembrane helix</keyword>
<keyword evidence="6 9" id="KW-0812">Transmembrane</keyword>
<dbReference type="InterPro" id="IPR003359">
    <property type="entry name" value="PSI_Ycf4_assembly"/>
</dbReference>
<evidence type="ECO:0000256" key="5">
    <source>
        <dbReference type="ARBA" id="ARBA00022531"/>
    </source>
</evidence>
<evidence type="ECO:0000256" key="3">
    <source>
        <dbReference type="ARBA" id="ARBA00008198"/>
    </source>
</evidence>
<feature type="transmembrane region" description="Helical" evidence="9">
    <location>
        <begin position="24"/>
        <end position="44"/>
    </location>
</feature>
<sequence length="203" mass="24560">MTWKPTNRHNWLKFLRESRIEEELRYLCNLWIWILILEILFEIVKRLIRKFRKRFYLVGERLRDWEPPLRSPAIIPFPQGVLMLFYGITGRFVSFYSQCTNFWNGGSDYDRFDTKTKFGIAYFLRWGFTGPDCRMLIPFFMKDIKAVRIHLHGGIFAHFMLFLEVRGMGSIALLRTEDYETVEERAYQLSDFLDIPITKSWFR</sequence>
<accession>A0A2Z5D695</accession>